<evidence type="ECO:0000256" key="5">
    <source>
        <dbReference type="ARBA" id="ARBA00023015"/>
    </source>
</evidence>
<dbReference type="InterPro" id="IPR001867">
    <property type="entry name" value="OmpR/PhoB-type_DNA-bd"/>
</dbReference>
<dbReference type="Proteomes" id="UP000287798">
    <property type="component" value="Unassembled WGS sequence"/>
</dbReference>
<dbReference type="Gene3D" id="6.10.250.690">
    <property type="match status" value="1"/>
</dbReference>
<dbReference type="InterPro" id="IPR011006">
    <property type="entry name" value="CheY-like_superfamily"/>
</dbReference>
<dbReference type="SUPFAM" id="SSF52172">
    <property type="entry name" value="CheY-like"/>
    <property type="match status" value="1"/>
</dbReference>
<evidence type="ECO:0000259" key="10">
    <source>
        <dbReference type="PROSITE" id="PS50110"/>
    </source>
</evidence>
<protein>
    <submittedName>
        <fullName evidence="12">Response regulator</fullName>
    </submittedName>
</protein>
<dbReference type="InterPro" id="IPR039420">
    <property type="entry name" value="WalR-like"/>
</dbReference>
<keyword evidence="4" id="KW-0902">Two-component regulatory system</keyword>
<keyword evidence="6 9" id="KW-0238">DNA-binding</keyword>
<dbReference type="FunFam" id="1.10.10.10:FF:000099">
    <property type="entry name" value="Two-component system response regulator TorR"/>
    <property type="match status" value="1"/>
</dbReference>
<dbReference type="PANTHER" id="PTHR48111">
    <property type="entry name" value="REGULATOR OF RPOS"/>
    <property type="match status" value="1"/>
</dbReference>
<dbReference type="PROSITE" id="PS51755">
    <property type="entry name" value="OMPR_PHOB"/>
    <property type="match status" value="1"/>
</dbReference>
<reference evidence="12 13" key="1">
    <citation type="journal article" date="2010" name="Int. J. Syst. Evol. Microbiol.">
        <title>Thiohalobacter thiocyanaticus gen. nov., sp. nov., a moderately halophilic, sulfur-oxidizing gammaproteobacterium from hypersaline lakes, that utilizes thiocyanate.</title>
        <authorList>
            <person name="Sorokin D.Y."/>
            <person name="Kovaleva O.L."/>
            <person name="Tourova T.P."/>
            <person name="Muyzer G."/>
        </authorList>
    </citation>
    <scope>NUCLEOTIDE SEQUENCE [LARGE SCALE GENOMIC DNA]</scope>
    <source>
        <strain evidence="12 13">Hrh1</strain>
    </source>
</reference>
<organism evidence="12 13">
    <name type="scientific">Thiohalobacter thiocyanaticus</name>
    <dbReference type="NCBI Taxonomy" id="585455"/>
    <lineage>
        <taxon>Bacteria</taxon>
        <taxon>Pseudomonadati</taxon>
        <taxon>Pseudomonadota</taxon>
        <taxon>Gammaproteobacteria</taxon>
        <taxon>Thiohalobacterales</taxon>
        <taxon>Thiohalobacteraceae</taxon>
        <taxon>Thiohalobacter</taxon>
    </lineage>
</organism>
<evidence type="ECO:0000256" key="6">
    <source>
        <dbReference type="ARBA" id="ARBA00023125"/>
    </source>
</evidence>
<dbReference type="SUPFAM" id="SSF46894">
    <property type="entry name" value="C-terminal effector domain of the bipartite response regulators"/>
    <property type="match status" value="1"/>
</dbReference>
<feature type="domain" description="OmpR/PhoB-type" evidence="11">
    <location>
        <begin position="136"/>
        <end position="236"/>
    </location>
</feature>
<dbReference type="Gene3D" id="3.40.50.2300">
    <property type="match status" value="1"/>
</dbReference>
<dbReference type="InterPro" id="IPR016032">
    <property type="entry name" value="Sig_transdc_resp-reg_C-effctor"/>
</dbReference>
<dbReference type="RefSeq" id="WP_125180847.1">
    <property type="nucleotide sequence ID" value="NZ_QZMU01000001.1"/>
</dbReference>
<dbReference type="PROSITE" id="PS50110">
    <property type="entry name" value="RESPONSE_REGULATORY"/>
    <property type="match status" value="1"/>
</dbReference>
<evidence type="ECO:0000256" key="2">
    <source>
        <dbReference type="ARBA" id="ARBA00022490"/>
    </source>
</evidence>
<keyword evidence="13" id="KW-1185">Reference proteome</keyword>
<evidence type="ECO:0000256" key="7">
    <source>
        <dbReference type="ARBA" id="ARBA00023163"/>
    </source>
</evidence>
<comment type="subcellular location">
    <subcellularLocation>
        <location evidence="1">Cytoplasm</location>
    </subcellularLocation>
</comment>
<feature type="DNA-binding region" description="OmpR/PhoB-type" evidence="9">
    <location>
        <begin position="136"/>
        <end position="236"/>
    </location>
</feature>
<keyword evidence="7" id="KW-0804">Transcription</keyword>
<proteinExistence type="predicted"/>
<dbReference type="InterPro" id="IPR001789">
    <property type="entry name" value="Sig_transdc_resp-reg_receiver"/>
</dbReference>
<dbReference type="GO" id="GO:0000976">
    <property type="term" value="F:transcription cis-regulatory region binding"/>
    <property type="evidence" value="ECO:0007669"/>
    <property type="project" value="TreeGrafter"/>
</dbReference>
<dbReference type="EMBL" id="QZMU01000001">
    <property type="protein sequence ID" value="RRQ21501.1"/>
    <property type="molecule type" value="Genomic_DNA"/>
</dbReference>
<keyword evidence="3 8" id="KW-0597">Phosphoprotein</keyword>
<dbReference type="AlphaFoldDB" id="A0A426QIB6"/>
<dbReference type="GO" id="GO:0032993">
    <property type="term" value="C:protein-DNA complex"/>
    <property type="evidence" value="ECO:0007669"/>
    <property type="project" value="TreeGrafter"/>
</dbReference>
<dbReference type="GO" id="GO:0000156">
    <property type="term" value="F:phosphorelay response regulator activity"/>
    <property type="evidence" value="ECO:0007669"/>
    <property type="project" value="TreeGrafter"/>
</dbReference>
<sequence length="241" mass="26961">METEVRVLVVDDDPDVRSFLQDYLSEHDYQVTALDSGAALRSHLAGAAADVVLLDVGLPGEDGLSLARFVREHCDVGVIMISGAGEPVDRIVGLEVGADDYLAKPFEPRELLARIKSVLRRYRREPAVPAVVAVANRRLAVGPCLLDLDRRQLFDAEGREIPLTAMEFGLLQVFVERPNRPLSRDQLLNLTQNRDWNPFDRSIDIRITRLRRKLEPDPEQPQLIRTVRGVGYMYVPAAGTV</sequence>
<dbReference type="InterPro" id="IPR036388">
    <property type="entry name" value="WH-like_DNA-bd_sf"/>
</dbReference>
<dbReference type="GO" id="GO:0006355">
    <property type="term" value="P:regulation of DNA-templated transcription"/>
    <property type="evidence" value="ECO:0007669"/>
    <property type="project" value="InterPro"/>
</dbReference>
<comment type="caution">
    <text evidence="12">The sequence shown here is derived from an EMBL/GenBank/DDBJ whole genome shotgun (WGS) entry which is preliminary data.</text>
</comment>
<evidence type="ECO:0000256" key="1">
    <source>
        <dbReference type="ARBA" id="ARBA00004496"/>
    </source>
</evidence>
<dbReference type="CDD" id="cd00383">
    <property type="entry name" value="trans_reg_C"/>
    <property type="match status" value="1"/>
</dbReference>
<feature type="modified residue" description="4-aspartylphosphate" evidence="8">
    <location>
        <position position="55"/>
    </location>
</feature>
<dbReference type="OrthoDB" id="9802426at2"/>
<dbReference type="GO" id="GO:0005829">
    <property type="term" value="C:cytosol"/>
    <property type="evidence" value="ECO:0007669"/>
    <property type="project" value="TreeGrafter"/>
</dbReference>
<dbReference type="SMART" id="SM00862">
    <property type="entry name" value="Trans_reg_C"/>
    <property type="match status" value="1"/>
</dbReference>
<evidence type="ECO:0000256" key="8">
    <source>
        <dbReference type="PROSITE-ProRule" id="PRU00169"/>
    </source>
</evidence>
<feature type="domain" description="Response regulatory" evidence="10">
    <location>
        <begin position="6"/>
        <end position="119"/>
    </location>
</feature>
<gene>
    <name evidence="12" type="ORF">D6C00_05815</name>
</gene>
<evidence type="ECO:0000256" key="3">
    <source>
        <dbReference type="ARBA" id="ARBA00022553"/>
    </source>
</evidence>
<dbReference type="PANTHER" id="PTHR48111:SF4">
    <property type="entry name" value="DNA-BINDING DUAL TRANSCRIPTIONAL REGULATOR OMPR"/>
    <property type="match status" value="1"/>
</dbReference>
<evidence type="ECO:0000313" key="12">
    <source>
        <dbReference type="EMBL" id="RRQ21501.1"/>
    </source>
</evidence>
<dbReference type="Pfam" id="PF00486">
    <property type="entry name" value="Trans_reg_C"/>
    <property type="match status" value="1"/>
</dbReference>
<dbReference type="Gene3D" id="1.10.10.10">
    <property type="entry name" value="Winged helix-like DNA-binding domain superfamily/Winged helix DNA-binding domain"/>
    <property type="match status" value="1"/>
</dbReference>
<keyword evidence="2" id="KW-0963">Cytoplasm</keyword>
<evidence type="ECO:0000256" key="9">
    <source>
        <dbReference type="PROSITE-ProRule" id="PRU01091"/>
    </source>
</evidence>
<name>A0A426QIB6_9GAMM</name>
<evidence type="ECO:0000256" key="4">
    <source>
        <dbReference type="ARBA" id="ARBA00023012"/>
    </source>
</evidence>
<dbReference type="SMART" id="SM00448">
    <property type="entry name" value="REC"/>
    <property type="match status" value="1"/>
</dbReference>
<evidence type="ECO:0000313" key="13">
    <source>
        <dbReference type="Proteomes" id="UP000287798"/>
    </source>
</evidence>
<dbReference type="Pfam" id="PF00072">
    <property type="entry name" value="Response_reg"/>
    <property type="match status" value="1"/>
</dbReference>
<keyword evidence="5" id="KW-0805">Transcription regulation</keyword>
<accession>A0A426QIB6</accession>
<evidence type="ECO:0000259" key="11">
    <source>
        <dbReference type="PROSITE" id="PS51755"/>
    </source>
</evidence>